<evidence type="ECO:0000259" key="2">
    <source>
        <dbReference type="Pfam" id="PF11781"/>
    </source>
</evidence>
<dbReference type="EMBL" id="CP007493">
    <property type="protein sequence ID" value="AJB41147.1"/>
    <property type="molecule type" value="Genomic_DNA"/>
</dbReference>
<dbReference type="RefSeq" id="WP_052886394.1">
    <property type="nucleotide sequence ID" value="NZ_CP007493.1"/>
</dbReference>
<dbReference type="Pfam" id="PF11781">
    <property type="entry name" value="Zn_ribbon_RRN7"/>
    <property type="match status" value="1"/>
</dbReference>
<organism evidence="3 4">
    <name type="scientific">Thermofilum adornatum 1505</name>
    <dbReference type="NCBI Taxonomy" id="697581"/>
    <lineage>
        <taxon>Archaea</taxon>
        <taxon>Thermoproteota</taxon>
        <taxon>Thermoprotei</taxon>
        <taxon>Thermofilales</taxon>
        <taxon>Thermofilaceae</taxon>
        <taxon>Thermofilum</taxon>
    </lineage>
</organism>
<proteinExistence type="predicted"/>
<feature type="region of interest" description="Disordered" evidence="1">
    <location>
        <begin position="1"/>
        <end position="20"/>
    </location>
</feature>
<evidence type="ECO:0000313" key="4">
    <source>
        <dbReference type="Proteomes" id="UP000266720"/>
    </source>
</evidence>
<name>A0A3G1A748_9CREN</name>
<protein>
    <recommendedName>
        <fullName evidence="2">RRN7-type domain-containing protein</fullName>
    </recommendedName>
</protein>
<reference evidence="4" key="1">
    <citation type="book" date="2010" name="EXTREMOPHILES" publisher="0:0-0">
        <title>Complete genome sequences of ten hyperthermophilic archaea reveal their metabolic capabilities and possible ecological roles.</title>
        <editorList>
            <person name="?"/>
        </editorList>
        <authorList>
            <person name="Ravin N.V."/>
            <person name="Mardanov A.V."/>
            <person name="Bonch-Osmolovskaya E.A."/>
            <person name="Skryabin K.G."/>
        </authorList>
    </citation>
    <scope>NUCLEOTIDE SEQUENCE [LARGE SCALE GENOMIC DNA]</scope>
    <source>
        <strain evidence="4">1505</strain>
    </source>
</reference>
<dbReference type="STRING" id="697581.TCARB_0069"/>
<evidence type="ECO:0000256" key="1">
    <source>
        <dbReference type="SAM" id="MobiDB-lite"/>
    </source>
</evidence>
<dbReference type="Proteomes" id="UP000266720">
    <property type="component" value="Chromosome"/>
</dbReference>
<dbReference type="AlphaFoldDB" id="A0A3G1A748"/>
<accession>A0A3G1A748</accession>
<feature type="domain" description="RRN7-type" evidence="2">
    <location>
        <begin position="19"/>
        <end position="48"/>
    </location>
</feature>
<dbReference type="GeneID" id="25405535"/>
<sequence length="67" mass="7429">MASKKDATGTTASNTDYGEKPKCSICGSPDVVAKIEGKYYCFRCGSKIVLEHSTKIVREYVEKYITE</sequence>
<dbReference type="InterPro" id="IPR021752">
    <property type="entry name" value="TF_Rrn7_Zf"/>
</dbReference>
<gene>
    <name evidence="3" type="ORF">TCARB_0069</name>
</gene>
<evidence type="ECO:0000313" key="3">
    <source>
        <dbReference type="EMBL" id="AJB41147.1"/>
    </source>
</evidence>
<dbReference type="KEGG" id="tcb:TCARB_0069"/>